<dbReference type="Pfam" id="PF12937">
    <property type="entry name" value="F-box-like"/>
    <property type="match status" value="1"/>
</dbReference>
<feature type="compositionally biased region" description="Basic and acidic residues" evidence="1">
    <location>
        <begin position="641"/>
        <end position="650"/>
    </location>
</feature>
<dbReference type="PROSITE" id="PS50181">
    <property type="entry name" value="FBOX"/>
    <property type="match status" value="1"/>
</dbReference>
<feature type="region of interest" description="Disordered" evidence="1">
    <location>
        <begin position="406"/>
        <end position="486"/>
    </location>
</feature>
<feature type="region of interest" description="Disordered" evidence="1">
    <location>
        <begin position="509"/>
        <end position="586"/>
    </location>
</feature>
<feature type="region of interest" description="Disordered" evidence="1">
    <location>
        <begin position="601"/>
        <end position="691"/>
    </location>
</feature>
<accession>A0A9N9SAI0</accession>
<dbReference type="SUPFAM" id="SSF81383">
    <property type="entry name" value="F-box domain"/>
    <property type="match status" value="1"/>
</dbReference>
<feature type="compositionally biased region" description="Basic and acidic residues" evidence="1">
    <location>
        <begin position="409"/>
        <end position="419"/>
    </location>
</feature>
<feature type="compositionally biased region" description="Gly residues" evidence="1">
    <location>
        <begin position="676"/>
        <end position="687"/>
    </location>
</feature>
<dbReference type="EMBL" id="OU896717">
    <property type="protein sequence ID" value="CAG9815194.1"/>
    <property type="molecule type" value="Genomic_DNA"/>
</dbReference>
<feature type="compositionally biased region" description="Gly residues" evidence="1">
    <location>
        <begin position="652"/>
        <end position="664"/>
    </location>
</feature>
<sequence length="783" mass="87946">MGVEGEYYNGPCKLLELPQDVLRILFSYVDATALFNLSQVCNYLKDFIEDPAFWRYVDARDDPNIPDKLEYCTNRVHDKSTHLLLQGNLNLYDLPDSFFDKIKPYENLRVLALENLKLQGSRVTLKDFPSGLEELSLRRTYLKNSKYFFQHSVRNMPKLKVLVLDECCWVTCSFLLSVSKYEHLEIISIVKCIRVHMNMIPYLNVSKFGCKKLKVVDCRFTGIGGDLIRTFFSSSSIQRLYFQSFKSGEVDYNERIINSDGDPKKRSPADTSTDISISDNHLADYASTSSKPKNEIEPVFDSVLYRDPYPECTCGADGSKEEFGVDEMIYCDDDNLNIPYGRGETKFVCNKHMKDIVDLPSSFRNFFLTQQRRFNPVSEADEDSDSNSEDEEGGCCYFGMGTKMVLPSTHDRTPSRTEEMSLPGEGARNQSPRVLILNPLGELERENGAINDQRPNSSSDNTNRERNTTKKRHVSSDDSDSDVDGLERKRMKLMSTLLNSAENVRDRIEKIRVKNGMPPTQRRSSVTEDDPDDTPSMPSCSTNGSNKRRRLEKEESPRGAGDRPSCSSHTPEGGRRETVEERPPCTVRTADRKVIFEVSMSGDEECSTSSDYSSSSLSSGAGSESKRAESRSGAGSGRGAESGKETEAGRGAESGSGAGSGRGAVLGVLPVREDGGGAGDRSGGRGPAGWRVDPHNNRNYVIFNEQDRRRLKFKIPLRRLSLRGYRKITDVTLIYLKNIDLELIDLTYTSVSKQGIEDFLVHNPNCRVIHPLYCTCKPKNSLF</sequence>
<evidence type="ECO:0000313" key="4">
    <source>
        <dbReference type="Proteomes" id="UP001153737"/>
    </source>
</evidence>
<keyword evidence="4" id="KW-1185">Reference proteome</keyword>
<feature type="compositionally biased region" description="Basic and acidic residues" evidence="1">
    <location>
        <begin position="551"/>
        <end position="561"/>
    </location>
</feature>
<dbReference type="Gene3D" id="1.20.1280.50">
    <property type="match status" value="1"/>
</dbReference>
<dbReference type="InterPro" id="IPR001810">
    <property type="entry name" value="F-box_dom"/>
</dbReference>
<name>A0A9N9SAI0_PHACE</name>
<dbReference type="InterPro" id="IPR036047">
    <property type="entry name" value="F-box-like_dom_sf"/>
</dbReference>
<feature type="compositionally biased region" description="Polar residues" evidence="1">
    <location>
        <begin position="536"/>
        <end position="545"/>
    </location>
</feature>
<dbReference type="InterPro" id="IPR032675">
    <property type="entry name" value="LRR_dom_sf"/>
</dbReference>
<dbReference type="AlphaFoldDB" id="A0A9N9SAI0"/>
<reference evidence="3" key="1">
    <citation type="submission" date="2022-01" db="EMBL/GenBank/DDBJ databases">
        <authorList>
            <person name="King R."/>
        </authorList>
    </citation>
    <scope>NUCLEOTIDE SEQUENCE</scope>
</reference>
<dbReference type="Gene3D" id="3.80.10.10">
    <property type="entry name" value="Ribonuclease Inhibitor"/>
    <property type="match status" value="1"/>
</dbReference>
<feature type="compositionally biased region" description="Basic and acidic residues" evidence="1">
    <location>
        <begin position="572"/>
        <end position="586"/>
    </location>
</feature>
<proteinExistence type="predicted"/>
<dbReference type="SUPFAM" id="SSF52047">
    <property type="entry name" value="RNI-like"/>
    <property type="match status" value="1"/>
</dbReference>
<organism evidence="3 4">
    <name type="scientific">Phaedon cochleariae</name>
    <name type="common">Mustard beetle</name>
    <dbReference type="NCBI Taxonomy" id="80249"/>
    <lineage>
        <taxon>Eukaryota</taxon>
        <taxon>Metazoa</taxon>
        <taxon>Ecdysozoa</taxon>
        <taxon>Arthropoda</taxon>
        <taxon>Hexapoda</taxon>
        <taxon>Insecta</taxon>
        <taxon>Pterygota</taxon>
        <taxon>Neoptera</taxon>
        <taxon>Endopterygota</taxon>
        <taxon>Coleoptera</taxon>
        <taxon>Polyphaga</taxon>
        <taxon>Cucujiformia</taxon>
        <taxon>Chrysomeloidea</taxon>
        <taxon>Chrysomelidae</taxon>
        <taxon>Chrysomelinae</taxon>
        <taxon>Chrysomelini</taxon>
        <taxon>Phaedon</taxon>
    </lineage>
</organism>
<dbReference type="Proteomes" id="UP001153737">
    <property type="component" value="Chromosome 11"/>
</dbReference>
<protein>
    <recommendedName>
        <fullName evidence="2">F-box domain-containing protein</fullName>
    </recommendedName>
</protein>
<evidence type="ECO:0000259" key="2">
    <source>
        <dbReference type="PROSITE" id="PS50181"/>
    </source>
</evidence>
<dbReference type="SMART" id="SM00256">
    <property type="entry name" value="FBOX"/>
    <property type="match status" value="1"/>
</dbReference>
<evidence type="ECO:0000313" key="3">
    <source>
        <dbReference type="EMBL" id="CAG9815194.1"/>
    </source>
</evidence>
<dbReference type="OrthoDB" id="9856535at2759"/>
<evidence type="ECO:0000256" key="1">
    <source>
        <dbReference type="SAM" id="MobiDB-lite"/>
    </source>
</evidence>
<feature type="compositionally biased region" description="Low complexity" evidence="1">
    <location>
        <begin position="607"/>
        <end position="623"/>
    </location>
</feature>
<feature type="domain" description="F-box" evidence="2">
    <location>
        <begin position="11"/>
        <end position="57"/>
    </location>
</feature>
<gene>
    <name evidence="3" type="ORF">PHAECO_LOCUS2254</name>
</gene>
<reference evidence="3" key="2">
    <citation type="submission" date="2022-10" db="EMBL/GenBank/DDBJ databases">
        <authorList>
            <consortium name="ENA_rothamsted_submissions"/>
            <consortium name="culmorum"/>
            <person name="King R."/>
        </authorList>
    </citation>
    <scope>NUCLEOTIDE SEQUENCE</scope>
</reference>